<dbReference type="InterPro" id="IPR003615">
    <property type="entry name" value="HNH_nuc"/>
</dbReference>
<sequence>MSNETRTEFVNRVMGLSFQSTQGKYSYCSDSKKQVLFSLNAGNGDVILSPSWSRNGYSHSLKHIDKVINNGYDLLVFETKTKKNKKGETLANGFNPLIEKRKLVVEGDIFRAVQIEVTQSKETTGSGSSIFEGAIKTITVNAYERDPQARQACLDEFGYLCKICEFDFEITYGERSKEFIHVHHIVPLSKIKKEYEVDPVKDLIPVCPNCHSMLHRKGHTITPNELKSIIFNKSS</sequence>
<protein>
    <recommendedName>
        <fullName evidence="1">HNH domain-containing protein</fullName>
    </recommendedName>
</protein>
<evidence type="ECO:0000259" key="1">
    <source>
        <dbReference type="Pfam" id="PF01844"/>
    </source>
</evidence>
<comment type="caution">
    <text evidence="2">The sequence shown here is derived from an EMBL/GenBank/DDBJ whole genome shotgun (WGS) entry which is preliminary data.</text>
</comment>
<dbReference type="AlphaFoldDB" id="A0A2N7IDK1"/>
<dbReference type="GO" id="GO:0008270">
    <property type="term" value="F:zinc ion binding"/>
    <property type="evidence" value="ECO:0007669"/>
    <property type="project" value="InterPro"/>
</dbReference>
<evidence type="ECO:0000313" key="3">
    <source>
        <dbReference type="Proteomes" id="UP000235746"/>
    </source>
</evidence>
<dbReference type="InterPro" id="IPR002711">
    <property type="entry name" value="HNH"/>
</dbReference>
<organism evidence="2 3">
    <name type="scientific">Vibrio lentus</name>
    <dbReference type="NCBI Taxonomy" id="136468"/>
    <lineage>
        <taxon>Bacteria</taxon>
        <taxon>Pseudomonadati</taxon>
        <taxon>Pseudomonadota</taxon>
        <taxon>Gammaproteobacteria</taxon>
        <taxon>Vibrionales</taxon>
        <taxon>Vibrionaceae</taxon>
        <taxon>Vibrio</taxon>
    </lineage>
</organism>
<feature type="domain" description="HNH" evidence="1">
    <location>
        <begin position="161"/>
        <end position="216"/>
    </location>
</feature>
<dbReference type="Pfam" id="PF01844">
    <property type="entry name" value="HNH"/>
    <property type="match status" value="1"/>
</dbReference>
<dbReference type="EMBL" id="MCYL01000024">
    <property type="protein sequence ID" value="PML55059.1"/>
    <property type="molecule type" value="Genomic_DNA"/>
</dbReference>
<reference evidence="3" key="1">
    <citation type="submission" date="2016-07" db="EMBL/GenBank/DDBJ databases">
        <title>Nontailed viruses are major unrecognized killers of bacteria in the ocean.</title>
        <authorList>
            <person name="Kauffman K."/>
            <person name="Hussain F."/>
            <person name="Yang J."/>
            <person name="Arevalo P."/>
            <person name="Brown J."/>
            <person name="Cutler M."/>
            <person name="Kelly L."/>
            <person name="Polz M.F."/>
        </authorList>
    </citation>
    <scope>NUCLEOTIDE SEQUENCE [LARGE SCALE GENOMIC DNA]</scope>
    <source>
        <strain evidence="3">10N.261.51.B8</strain>
    </source>
</reference>
<dbReference type="Proteomes" id="UP000235746">
    <property type="component" value="Unassembled WGS sequence"/>
</dbReference>
<dbReference type="GO" id="GO:0003676">
    <property type="term" value="F:nucleic acid binding"/>
    <property type="evidence" value="ECO:0007669"/>
    <property type="project" value="InterPro"/>
</dbReference>
<dbReference type="RefSeq" id="WP_102578701.1">
    <property type="nucleotide sequence ID" value="NZ_MCYL01000024.1"/>
</dbReference>
<name>A0A2N7IDK1_9VIBR</name>
<accession>A0A2N7IDK1</accession>
<proteinExistence type="predicted"/>
<dbReference type="GO" id="GO:0004519">
    <property type="term" value="F:endonuclease activity"/>
    <property type="evidence" value="ECO:0007669"/>
    <property type="project" value="InterPro"/>
</dbReference>
<dbReference type="CDD" id="cd00085">
    <property type="entry name" value="HNHc"/>
    <property type="match status" value="1"/>
</dbReference>
<evidence type="ECO:0000313" key="2">
    <source>
        <dbReference type="EMBL" id="PML55059.1"/>
    </source>
</evidence>
<gene>
    <name evidence="2" type="ORF">BCT74_06935</name>
</gene>
<dbReference type="Gene3D" id="1.10.30.50">
    <property type="match status" value="1"/>
</dbReference>